<evidence type="ECO:0000313" key="3">
    <source>
        <dbReference type="Proteomes" id="UP000654913"/>
    </source>
</evidence>
<feature type="region of interest" description="Disordered" evidence="1">
    <location>
        <begin position="19"/>
        <end position="90"/>
    </location>
</feature>
<dbReference type="KEGG" id="apuu:APUU_30379A"/>
<organism evidence="2 3">
    <name type="scientific">Aspergillus puulaauensis</name>
    <dbReference type="NCBI Taxonomy" id="1220207"/>
    <lineage>
        <taxon>Eukaryota</taxon>
        <taxon>Fungi</taxon>
        <taxon>Dikarya</taxon>
        <taxon>Ascomycota</taxon>
        <taxon>Pezizomycotina</taxon>
        <taxon>Eurotiomycetes</taxon>
        <taxon>Eurotiomycetidae</taxon>
        <taxon>Eurotiales</taxon>
        <taxon>Aspergillaceae</taxon>
        <taxon>Aspergillus</taxon>
    </lineage>
</organism>
<dbReference type="RefSeq" id="XP_041554348.1">
    <property type="nucleotide sequence ID" value="XM_041701465.1"/>
</dbReference>
<feature type="compositionally biased region" description="Basic and acidic residues" evidence="1">
    <location>
        <begin position="127"/>
        <end position="143"/>
    </location>
</feature>
<gene>
    <name evidence="2" type="ORF">APUU_30379A</name>
</gene>
<feature type="compositionally biased region" description="Basic and acidic residues" evidence="1">
    <location>
        <begin position="151"/>
        <end position="166"/>
    </location>
</feature>
<evidence type="ECO:0000313" key="2">
    <source>
        <dbReference type="EMBL" id="BCS22154.1"/>
    </source>
</evidence>
<keyword evidence="3" id="KW-1185">Reference proteome</keyword>
<protein>
    <submittedName>
        <fullName evidence="2">Uncharacterized protein</fullName>
    </submittedName>
</protein>
<proteinExistence type="predicted"/>
<dbReference type="OrthoDB" id="4506792at2759"/>
<dbReference type="EMBL" id="AP024445">
    <property type="protein sequence ID" value="BCS22154.1"/>
    <property type="molecule type" value="Genomic_DNA"/>
</dbReference>
<dbReference type="AlphaFoldDB" id="A0A7R7XKD5"/>
<reference evidence="2" key="2">
    <citation type="submission" date="2021-02" db="EMBL/GenBank/DDBJ databases">
        <title>Aspergillus puulaauensis MK2 genome sequence.</title>
        <authorList>
            <person name="Futagami T."/>
            <person name="Mori K."/>
            <person name="Kadooka C."/>
            <person name="Tanaka T."/>
        </authorList>
    </citation>
    <scope>NUCLEOTIDE SEQUENCE</scope>
    <source>
        <strain evidence="2">MK2</strain>
    </source>
</reference>
<name>A0A7R7XKD5_9EURO</name>
<feature type="region of interest" description="Disordered" evidence="1">
    <location>
        <begin position="127"/>
        <end position="166"/>
    </location>
</feature>
<reference evidence="2" key="1">
    <citation type="submission" date="2021-01" db="EMBL/GenBank/DDBJ databases">
        <authorList>
            <consortium name="Aspergillus puulaauensis MK2 genome sequencing consortium"/>
            <person name="Kazuki M."/>
            <person name="Futagami T."/>
        </authorList>
    </citation>
    <scope>NUCLEOTIDE SEQUENCE</scope>
    <source>
        <strain evidence="2">MK2</strain>
    </source>
</reference>
<evidence type="ECO:0000256" key="1">
    <source>
        <dbReference type="SAM" id="MobiDB-lite"/>
    </source>
</evidence>
<accession>A0A7R7XKD5</accession>
<dbReference type="Proteomes" id="UP000654913">
    <property type="component" value="Chromosome 3"/>
</dbReference>
<feature type="compositionally biased region" description="Basic and acidic residues" evidence="1">
    <location>
        <begin position="72"/>
        <end position="82"/>
    </location>
</feature>
<dbReference type="GeneID" id="64972159"/>
<feature type="region of interest" description="Disordered" evidence="1">
    <location>
        <begin position="227"/>
        <end position="250"/>
    </location>
</feature>
<sequence>MPRRYGENGYGLDMLAFFQPGSSNGTDAKTRTTSRRHHRTGYVVPMPIASQTPSSKEVDTKARPKSRKCRFYRRDKAAKQKDDNDDDNYTTSEEEIISDLDEEALSLLPLHLQNNMREIHAERVQRWQENKSRGKQSQRERQLRYLHRKREKPEQKQEADPELSIEPRDNECSKYVEMWFKNMMAKVAATREQDARVLQGANADSLGPPQDMTWCPVRHTWVPAYFGQENGEENTPTDGDGVEDRSPGNRTRLCGIGSHEASPMSEAETVVENDYFRPRPNDEYMWWRCSGPYYELEASTLQKGGQSEKHFAKKTPSLLSKVCNGVRKRTRNLKQIFKK</sequence>